<dbReference type="InterPro" id="IPR003805">
    <property type="entry name" value="CobS"/>
</dbReference>
<sequence length="243" mass="25159">MPLPLLIAVQFLTRLPIRLPGLPPAEAVGRSVLWYPAVGLLLGALLSLIAWLSAAGGVFLQAALVLAGWVILTGGLHLDGLADTVDAWIGGFGDRERTLAIMKDPACGPMGVLALLLTLLLKWSALVVLLPHAPAGLWLAPLAGRLALPWLLLTTPYVRPGGLGDLLSRHLPRTALKGVLLLGAIGMVLLPQGVTALLVTAMVALLVRRALRQRLGGTTGDTAGALLELAESGVLVALALSLG</sequence>
<evidence type="ECO:0000313" key="20">
    <source>
        <dbReference type="EMBL" id="OAN32219.1"/>
    </source>
</evidence>
<evidence type="ECO:0000256" key="12">
    <source>
        <dbReference type="ARBA" id="ARBA00022989"/>
    </source>
</evidence>
<evidence type="ECO:0000256" key="9">
    <source>
        <dbReference type="ARBA" id="ARBA00022679"/>
    </source>
</evidence>
<dbReference type="Proteomes" id="UP000078356">
    <property type="component" value="Unassembled WGS sequence"/>
</dbReference>
<protein>
    <recommendedName>
        <fullName evidence="6 19">Adenosylcobinamide-GDP ribazoletransferase</fullName>
        <ecNumber evidence="5 19">2.7.8.26</ecNumber>
    </recommendedName>
    <alternativeName>
        <fullName evidence="16 19">Cobalamin synthase</fullName>
    </alternativeName>
    <alternativeName>
        <fullName evidence="15 19">Cobalamin-5'-phosphate synthase</fullName>
    </alternativeName>
</protein>
<evidence type="ECO:0000256" key="11">
    <source>
        <dbReference type="ARBA" id="ARBA00022842"/>
    </source>
</evidence>
<feature type="transmembrane region" description="Helical" evidence="19">
    <location>
        <begin position="58"/>
        <end position="78"/>
    </location>
</feature>
<evidence type="ECO:0000256" key="7">
    <source>
        <dbReference type="ARBA" id="ARBA00022475"/>
    </source>
</evidence>
<comment type="subcellular location">
    <subcellularLocation>
        <location evidence="2 19">Cell membrane</location>
        <topology evidence="2 19">Multi-pass membrane protein</topology>
    </subcellularLocation>
</comment>
<comment type="function">
    <text evidence="14 19">Joins adenosylcobinamide-GDP and alpha-ribazole to generate adenosylcobalamin (Ado-cobalamin). Also synthesizes adenosylcobalamin 5'-phosphate from adenosylcobinamide-GDP and alpha-ribazole 5'-phosphate.</text>
</comment>
<feature type="transmembrane region" description="Helical" evidence="19">
    <location>
        <begin position="178"/>
        <end position="207"/>
    </location>
</feature>
<keyword evidence="7 19" id="KW-1003">Cell membrane</keyword>
<evidence type="ECO:0000256" key="1">
    <source>
        <dbReference type="ARBA" id="ARBA00001946"/>
    </source>
</evidence>
<feature type="transmembrane region" description="Helical" evidence="19">
    <location>
        <begin position="137"/>
        <end position="158"/>
    </location>
</feature>
<comment type="catalytic activity">
    <reaction evidence="18 19">
        <text>alpha-ribazole 5'-phosphate + adenosylcob(III)inamide-GDP = adenosylcob(III)alamin 5'-phosphate + GMP + H(+)</text>
        <dbReference type="Rhea" id="RHEA:23560"/>
        <dbReference type="ChEBI" id="CHEBI:15378"/>
        <dbReference type="ChEBI" id="CHEBI:57918"/>
        <dbReference type="ChEBI" id="CHEBI:58115"/>
        <dbReference type="ChEBI" id="CHEBI:60487"/>
        <dbReference type="ChEBI" id="CHEBI:60493"/>
        <dbReference type="EC" id="2.7.8.26"/>
    </reaction>
</comment>
<keyword evidence="9 19" id="KW-0808">Transferase</keyword>
<comment type="cofactor">
    <cofactor evidence="1 19">
        <name>Mg(2+)</name>
        <dbReference type="ChEBI" id="CHEBI:18420"/>
    </cofactor>
</comment>
<feature type="transmembrane region" description="Helical" evidence="19">
    <location>
        <begin position="110"/>
        <end position="130"/>
    </location>
</feature>
<keyword evidence="11 19" id="KW-0460">Magnesium</keyword>
<evidence type="ECO:0000256" key="15">
    <source>
        <dbReference type="ARBA" id="ARBA00032605"/>
    </source>
</evidence>
<dbReference type="PANTHER" id="PTHR34148">
    <property type="entry name" value="ADENOSYLCOBINAMIDE-GDP RIBAZOLETRANSFERASE"/>
    <property type="match status" value="1"/>
</dbReference>
<dbReference type="AlphaFoldDB" id="A0A178LM03"/>
<dbReference type="GO" id="GO:0051073">
    <property type="term" value="F:adenosylcobinamide-GDP ribazoletransferase activity"/>
    <property type="evidence" value="ECO:0007669"/>
    <property type="project" value="UniProtKB-UniRule"/>
</dbReference>
<dbReference type="OrthoDB" id="9794626at2"/>
<dbReference type="Pfam" id="PF02654">
    <property type="entry name" value="CobS"/>
    <property type="match status" value="1"/>
</dbReference>
<name>A0A178LM03_9PSED</name>
<dbReference type="EC" id="2.7.8.26" evidence="5 19"/>
<organism evidence="20 21">
    <name type="scientific">Pseudomonas oryzihabitans</name>
    <dbReference type="NCBI Taxonomy" id="47885"/>
    <lineage>
        <taxon>Bacteria</taxon>
        <taxon>Pseudomonadati</taxon>
        <taxon>Pseudomonadota</taxon>
        <taxon>Gammaproteobacteria</taxon>
        <taxon>Pseudomonadales</taxon>
        <taxon>Pseudomonadaceae</taxon>
        <taxon>Pseudomonas</taxon>
    </lineage>
</organism>
<dbReference type="PANTHER" id="PTHR34148:SF1">
    <property type="entry name" value="ADENOSYLCOBINAMIDE-GDP RIBAZOLETRANSFERASE"/>
    <property type="match status" value="1"/>
</dbReference>
<keyword evidence="10 19" id="KW-0812">Transmembrane</keyword>
<dbReference type="NCBIfam" id="NF001278">
    <property type="entry name" value="PRK00235.1-5"/>
    <property type="match status" value="1"/>
</dbReference>
<evidence type="ECO:0000256" key="13">
    <source>
        <dbReference type="ARBA" id="ARBA00023136"/>
    </source>
</evidence>
<dbReference type="UniPathway" id="UPA00148">
    <property type="reaction ID" value="UER00238"/>
</dbReference>
<keyword evidence="12 19" id="KW-1133">Transmembrane helix</keyword>
<dbReference type="EMBL" id="LWCR01000001">
    <property type="protein sequence ID" value="OAN32219.1"/>
    <property type="molecule type" value="Genomic_DNA"/>
</dbReference>
<evidence type="ECO:0000256" key="4">
    <source>
        <dbReference type="ARBA" id="ARBA00010561"/>
    </source>
</evidence>
<keyword evidence="13 19" id="KW-0472">Membrane</keyword>
<dbReference type="NCBIfam" id="TIGR00317">
    <property type="entry name" value="cobS"/>
    <property type="match status" value="1"/>
</dbReference>
<comment type="similarity">
    <text evidence="4 19">Belongs to the CobS family.</text>
</comment>
<comment type="catalytic activity">
    <reaction evidence="17 19">
        <text>alpha-ribazole + adenosylcob(III)inamide-GDP = adenosylcob(III)alamin + GMP + H(+)</text>
        <dbReference type="Rhea" id="RHEA:16049"/>
        <dbReference type="ChEBI" id="CHEBI:10329"/>
        <dbReference type="ChEBI" id="CHEBI:15378"/>
        <dbReference type="ChEBI" id="CHEBI:18408"/>
        <dbReference type="ChEBI" id="CHEBI:58115"/>
        <dbReference type="ChEBI" id="CHEBI:60487"/>
        <dbReference type="EC" id="2.7.8.26"/>
    </reaction>
</comment>
<evidence type="ECO:0000256" key="8">
    <source>
        <dbReference type="ARBA" id="ARBA00022573"/>
    </source>
</evidence>
<proteinExistence type="inferred from homology"/>
<dbReference type="GO" id="GO:0009236">
    <property type="term" value="P:cobalamin biosynthetic process"/>
    <property type="evidence" value="ECO:0007669"/>
    <property type="project" value="UniProtKB-UniRule"/>
</dbReference>
<evidence type="ECO:0000256" key="5">
    <source>
        <dbReference type="ARBA" id="ARBA00013200"/>
    </source>
</evidence>
<comment type="caution">
    <text evidence="20">The sequence shown here is derived from an EMBL/GenBank/DDBJ whole genome shotgun (WGS) entry which is preliminary data.</text>
</comment>
<gene>
    <name evidence="19" type="primary">cobS</name>
    <name evidence="20" type="ORF">A4V15_00525</name>
</gene>
<dbReference type="GO" id="GO:0005886">
    <property type="term" value="C:plasma membrane"/>
    <property type="evidence" value="ECO:0007669"/>
    <property type="project" value="UniProtKB-SubCell"/>
</dbReference>
<evidence type="ECO:0000256" key="2">
    <source>
        <dbReference type="ARBA" id="ARBA00004651"/>
    </source>
</evidence>
<evidence type="ECO:0000256" key="16">
    <source>
        <dbReference type="ARBA" id="ARBA00032853"/>
    </source>
</evidence>
<keyword evidence="8 19" id="KW-0169">Cobalamin biosynthesis</keyword>
<evidence type="ECO:0000256" key="17">
    <source>
        <dbReference type="ARBA" id="ARBA00048623"/>
    </source>
</evidence>
<evidence type="ECO:0000256" key="6">
    <source>
        <dbReference type="ARBA" id="ARBA00015850"/>
    </source>
</evidence>
<evidence type="ECO:0000313" key="21">
    <source>
        <dbReference type="Proteomes" id="UP000078356"/>
    </source>
</evidence>
<accession>A0A178LM03</accession>
<dbReference type="HAMAP" id="MF_00719">
    <property type="entry name" value="CobS"/>
    <property type="match status" value="1"/>
</dbReference>
<evidence type="ECO:0000256" key="18">
    <source>
        <dbReference type="ARBA" id="ARBA00049504"/>
    </source>
</evidence>
<comment type="pathway">
    <text evidence="3 19">Cofactor biosynthesis; adenosylcobalamin biosynthesis; adenosylcobalamin from cob(II)yrinate a,c-diamide: step 7/7.</text>
</comment>
<reference evidence="20 21" key="1">
    <citation type="submission" date="2016-04" db="EMBL/GenBank/DDBJ databases">
        <title>Draft Genome Sequences of Staphylococcus capitis Strain H36, S. capitis Strain H65, S. cohnii Strain H62, S. hominis Strain H69, Mycobacterium iranicum Strain H39, Plantibacter sp. Strain H53, Pseudomonas oryzihabitans Strain H72, and Microbacterium sp. Strain H83, isolated from residential settings.</title>
        <authorList>
            <person name="Lymperopoulou D."/>
            <person name="Adams R.I."/>
            <person name="Lindow S."/>
            <person name="Coil D.A."/>
            <person name="Jospin G."/>
            <person name="Eisen J.A."/>
        </authorList>
    </citation>
    <scope>NUCLEOTIDE SEQUENCE [LARGE SCALE GENOMIC DNA]</scope>
    <source>
        <strain evidence="20 21">H72</strain>
    </source>
</reference>
<evidence type="ECO:0000256" key="10">
    <source>
        <dbReference type="ARBA" id="ARBA00022692"/>
    </source>
</evidence>
<evidence type="ECO:0000256" key="19">
    <source>
        <dbReference type="HAMAP-Rule" id="MF_00719"/>
    </source>
</evidence>
<dbReference type="RefSeq" id="WP_017638858.1">
    <property type="nucleotide sequence ID" value="NZ_CP102428.1"/>
</dbReference>
<evidence type="ECO:0000256" key="3">
    <source>
        <dbReference type="ARBA" id="ARBA00004663"/>
    </source>
</evidence>
<dbReference type="GO" id="GO:0008818">
    <property type="term" value="F:cobalamin 5'-phosphate synthase activity"/>
    <property type="evidence" value="ECO:0007669"/>
    <property type="project" value="UniProtKB-UniRule"/>
</dbReference>
<feature type="transmembrane region" description="Helical" evidence="19">
    <location>
        <begin position="32"/>
        <end position="51"/>
    </location>
</feature>
<evidence type="ECO:0000256" key="14">
    <source>
        <dbReference type="ARBA" id="ARBA00025228"/>
    </source>
</evidence>